<dbReference type="CDD" id="cd16658">
    <property type="entry name" value="RING-Ubox_UBE4B"/>
    <property type="match status" value="1"/>
</dbReference>
<evidence type="ECO:0000256" key="7">
    <source>
        <dbReference type="ARBA" id="ARBA00022490"/>
    </source>
</evidence>
<name>G0NI19_CAEBE</name>
<evidence type="ECO:0000256" key="18">
    <source>
        <dbReference type="SAM" id="MobiDB-lite"/>
    </source>
</evidence>
<evidence type="ECO:0000256" key="11">
    <source>
        <dbReference type="ARBA" id="ARBA00022990"/>
    </source>
</evidence>
<keyword evidence="10" id="KW-0833">Ubl conjugation pathway</keyword>
<evidence type="ECO:0000256" key="15">
    <source>
        <dbReference type="ARBA" id="ARBA00081821"/>
    </source>
</evidence>
<evidence type="ECO:0000256" key="14">
    <source>
        <dbReference type="ARBA" id="ARBA00072779"/>
    </source>
</evidence>
<evidence type="ECO:0000256" key="3">
    <source>
        <dbReference type="ARBA" id="ARBA00004496"/>
    </source>
</evidence>
<dbReference type="PANTHER" id="PTHR13931:SF2">
    <property type="entry name" value="UBIQUITIN CONJUGATION FACTOR E4 B"/>
    <property type="match status" value="1"/>
</dbReference>
<evidence type="ECO:0000256" key="1">
    <source>
        <dbReference type="ARBA" id="ARBA00000900"/>
    </source>
</evidence>
<dbReference type="OrthoDB" id="20295at2759"/>
<evidence type="ECO:0000256" key="12">
    <source>
        <dbReference type="ARBA" id="ARBA00023242"/>
    </source>
</evidence>
<comment type="subcellular location">
    <subcellularLocation>
        <location evidence="3">Cytoplasm</location>
    </subcellularLocation>
    <subcellularLocation>
        <location evidence="2">Nucleus</location>
    </subcellularLocation>
</comment>
<dbReference type="SMART" id="SM00504">
    <property type="entry name" value="Ubox"/>
    <property type="match status" value="1"/>
</dbReference>
<dbReference type="FunFam" id="3.30.40.10:FF:000060">
    <property type="entry name" value="ubiquitin conjugation factor E4 B"/>
    <property type="match status" value="1"/>
</dbReference>
<evidence type="ECO:0000259" key="19">
    <source>
        <dbReference type="PROSITE" id="PS51698"/>
    </source>
</evidence>
<evidence type="ECO:0000256" key="9">
    <source>
        <dbReference type="ARBA" id="ARBA00022679"/>
    </source>
</evidence>
<evidence type="ECO:0000256" key="5">
    <source>
        <dbReference type="ARBA" id="ARBA00007434"/>
    </source>
</evidence>
<dbReference type="GO" id="GO:0000209">
    <property type="term" value="P:protein polyubiquitination"/>
    <property type="evidence" value="ECO:0007669"/>
    <property type="project" value="TreeGrafter"/>
</dbReference>
<evidence type="ECO:0000256" key="8">
    <source>
        <dbReference type="ARBA" id="ARBA00022553"/>
    </source>
</evidence>
<dbReference type="Pfam" id="PF10408">
    <property type="entry name" value="Ufd2P_core"/>
    <property type="match status" value="1"/>
</dbReference>
<comment type="pathway">
    <text evidence="4">Protein modification; protein ubiquitination.</text>
</comment>
<feature type="domain" description="U-box" evidence="19">
    <location>
        <begin position="912"/>
        <end position="985"/>
    </location>
</feature>
<evidence type="ECO:0000313" key="20">
    <source>
        <dbReference type="EMBL" id="EGT31621.1"/>
    </source>
</evidence>
<dbReference type="EC" id="2.3.2.27" evidence="6"/>
<dbReference type="InParanoid" id="G0NI19"/>
<dbReference type="OMA" id="LEECCKF"/>
<dbReference type="GO" id="GO:0005737">
    <property type="term" value="C:cytoplasm"/>
    <property type="evidence" value="ECO:0007669"/>
    <property type="project" value="UniProtKB-SubCell"/>
</dbReference>
<keyword evidence="8" id="KW-0597">Phosphoprotein</keyword>
<dbReference type="Pfam" id="PF04564">
    <property type="entry name" value="U-box"/>
    <property type="match status" value="1"/>
</dbReference>
<keyword evidence="11" id="KW-0007">Acetylation</keyword>
<evidence type="ECO:0000256" key="13">
    <source>
        <dbReference type="ARBA" id="ARBA00056267"/>
    </source>
</evidence>
<keyword evidence="12" id="KW-0539">Nucleus</keyword>
<protein>
    <recommendedName>
        <fullName evidence="14">Ubiquitin conjugation factor E4 B</fullName>
        <ecNumber evidence="6">2.3.2.27</ecNumber>
    </recommendedName>
    <alternativeName>
        <fullName evidence="16">RING-type E3 ubiquitin transferase E4 B</fullName>
    </alternativeName>
    <alternativeName>
        <fullName evidence="15">Ubiquitin fusion degradation protein 2</fullName>
    </alternativeName>
</protein>
<dbReference type="eggNOG" id="KOG2042">
    <property type="taxonomic scope" value="Eukaryota"/>
</dbReference>
<accession>G0NI19</accession>
<gene>
    <name evidence="20" type="ORF">CAEBREN_20574</name>
</gene>
<evidence type="ECO:0000256" key="6">
    <source>
        <dbReference type="ARBA" id="ARBA00012483"/>
    </source>
</evidence>
<keyword evidence="9" id="KW-0808">Transferase</keyword>
<dbReference type="GO" id="GO:0000151">
    <property type="term" value="C:ubiquitin ligase complex"/>
    <property type="evidence" value="ECO:0007669"/>
    <property type="project" value="InterPro"/>
</dbReference>
<dbReference type="InterPro" id="IPR019474">
    <property type="entry name" value="Ub_conjug_fac_E4_core"/>
</dbReference>
<dbReference type="GO" id="GO:0005634">
    <property type="term" value="C:nucleus"/>
    <property type="evidence" value="ECO:0007669"/>
    <property type="project" value="UniProtKB-SubCell"/>
</dbReference>
<keyword evidence="7" id="KW-0963">Cytoplasm</keyword>
<feature type="coiled-coil region" evidence="17">
    <location>
        <begin position="469"/>
        <end position="510"/>
    </location>
</feature>
<dbReference type="UniPathway" id="UPA00143"/>
<evidence type="ECO:0000256" key="17">
    <source>
        <dbReference type="SAM" id="Coils"/>
    </source>
</evidence>
<organism evidence="21">
    <name type="scientific">Caenorhabditis brenneri</name>
    <name type="common">Nematode worm</name>
    <dbReference type="NCBI Taxonomy" id="135651"/>
    <lineage>
        <taxon>Eukaryota</taxon>
        <taxon>Metazoa</taxon>
        <taxon>Ecdysozoa</taxon>
        <taxon>Nematoda</taxon>
        <taxon>Chromadorea</taxon>
        <taxon>Rhabditida</taxon>
        <taxon>Rhabditina</taxon>
        <taxon>Rhabditomorpha</taxon>
        <taxon>Rhabditoidea</taxon>
        <taxon>Rhabditidae</taxon>
        <taxon>Peloderinae</taxon>
        <taxon>Caenorhabditis</taxon>
    </lineage>
</organism>
<dbReference type="PROSITE" id="PS51698">
    <property type="entry name" value="U_BOX"/>
    <property type="match status" value="1"/>
</dbReference>
<keyword evidence="21" id="KW-1185">Reference proteome</keyword>
<reference evidence="21" key="1">
    <citation type="submission" date="2011-07" db="EMBL/GenBank/DDBJ databases">
        <authorList>
            <consortium name="Caenorhabditis brenneri Sequencing and Analysis Consortium"/>
            <person name="Wilson R.K."/>
        </authorList>
    </citation>
    <scope>NUCLEOTIDE SEQUENCE [LARGE SCALE GENOMIC DNA]</scope>
    <source>
        <strain evidence="21">PB2801</strain>
    </source>
</reference>
<comment type="function">
    <text evidence="13">Ubiquitin-protein ligase that probably functions as an E3 ligase in conjunction with specific E1 and E2 ligases. May also function as an E4 ligase mediating the assembly of polyubiquitin chains on substrates ubiquitinated by another E3 ubiquitin ligase. May regulate myosin assembly in striated muscles together with STUB1 and VCP/p97 by targeting myosin chaperone UNC45B for proteasomal degradation.</text>
</comment>
<dbReference type="InterPro" id="IPR045132">
    <property type="entry name" value="UBE4"/>
</dbReference>
<keyword evidence="17" id="KW-0175">Coiled coil</keyword>
<dbReference type="EMBL" id="GL379887">
    <property type="protein sequence ID" value="EGT31621.1"/>
    <property type="molecule type" value="Genomic_DNA"/>
</dbReference>
<comment type="catalytic activity">
    <reaction evidence="1">
        <text>S-ubiquitinyl-[E2 ubiquitin-conjugating enzyme]-L-cysteine + [acceptor protein]-L-lysine = [E2 ubiquitin-conjugating enzyme]-L-cysteine + N(6)-ubiquitinyl-[acceptor protein]-L-lysine.</text>
        <dbReference type="EC" id="2.3.2.27"/>
    </reaction>
</comment>
<dbReference type="SUPFAM" id="SSF57850">
    <property type="entry name" value="RING/U-box"/>
    <property type="match status" value="1"/>
</dbReference>
<evidence type="ECO:0000256" key="10">
    <source>
        <dbReference type="ARBA" id="ARBA00022786"/>
    </source>
</evidence>
<proteinExistence type="inferred from homology"/>
<evidence type="ECO:0000256" key="4">
    <source>
        <dbReference type="ARBA" id="ARBA00004906"/>
    </source>
</evidence>
<dbReference type="Gene3D" id="3.30.40.10">
    <property type="entry name" value="Zinc/RING finger domain, C3HC4 (zinc finger)"/>
    <property type="match status" value="1"/>
</dbReference>
<dbReference type="Proteomes" id="UP000008068">
    <property type="component" value="Unassembled WGS sequence"/>
</dbReference>
<dbReference type="GO" id="GO:0036503">
    <property type="term" value="P:ERAD pathway"/>
    <property type="evidence" value="ECO:0007669"/>
    <property type="project" value="InterPro"/>
</dbReference>
<evidence type="ECO:0000313" key="21">
    <source>
        <dbReference type="Proteomes" id="UP000008068"/>
    </source>
</evidence>
<dbReference type="PANTHER" id="PTHR13931">
    <property type="entry name" value="UBIQUITINATION FACTOR E4"/>
    <property type="match status" value="1"/>
</dbReference>
<comment type="similarity">
    <text evidence="5">Belongs to the ubiquitin conjugation factor E4 family.</text>
</comment>
<dbReference type="GO" id="GO:0006511">
    <property type="term" value="P:ubiquitin-dependent protein catabolic process"/>
    <property type="evidence" value="ECO:0007669"/>
    <property type="project" value="InterPro"/>
</dbReference>
<evidence type="ECO:0000256" key="16">
    <source>
        <dbReference type="ARBA" id="ARBA00083610"/>
    </source>
</evidence>
<dbReference type="InterPro" id="IPR013083">
    <property type="entry name" value="Znf_RING/FYVE/PHD"/>
</dbReference>
<sequence length="987" mass="114551">MIDNSDTGDRQKEMATSDESVTDNPAEVTNDFLMKLFETEDRPEPQMTRYADAIIDIQKLKFDVPLDSLQSNFTEILAKFIVGSEEGTEQDRPWKFYEFIDASNVKGCREEDAMEFFLHVFLHCSKDLRMTTISNRSKSNIETIRNALFSVFIRLHRGYLEKPLDSQRANLVFVKRLLEDTIPFPFLKLLIEYATNPKHCEKDVLPGVFNPIFKTLRSGFEAQRLELNNDEVVRDILRVLRTLLEVQLDGSGLRPLCDVLVDRADFLPTDADRLKGREFASISYLGPFFDYGLISSPRNPNNRVFVNMENEALKTIGSMDTEQTQYCQRILPIRNAIYSFLLPLTKESSSKSKFLKWVATLIKTNQDRSRSQYNLELVCEDHYMTNFLCVMYHFTNEIVLSRINMEYPFLPGTLVDISKETRLSMNESMATEFALKFGNRPLRYDFSTACVFLTIATQKLVLPPLTRQIKNYTRHVRNLQNNVIRARNDFNRATIDREQLNRKLKIEEDKWKTACRHLLCVKTQIQDPVLQLNAFGFMEYQLAIVVKALCPNRNLCESQFPAEPTQIFCAYPEHFLEDAFSFYIYCLHSASKTMMECSTKWISQCFIIFQHFKYIRSPFLVSKLVALLASFPSYMITERNANKTTSSVVKQRVLESIIKLYTAFEGNGDLYEKHIVRGNLQHMLTKVYEDTNAKAEFIRMAEKCEQEFTLFVNMGIDDASWCIDESLSGLKIIHNIERKVANAEEWAATNQETRFRDFQQLILARRKVKGWLGIAKSNLELLFFITENSPSPFLAPALGERLAAMLNHNLYKLLGSNRQELSIKNPSKYGWQPREFVNMLISIYSGLNVPAFIKYVAYDERTYTPAFFNDVISRMRQHNILASREIERFEGFAKDVEKQYDSKALLETEYDNVPEEFKDPIMDTIMEDPVKLPSGQVMDRAVIERHLLSTPNNPFNRAPLTKEELVPVMELKAKIEEWKVQKRNAEK</sequence>
<dbReference type="InterPro" id="IPR003613">
    <property type="entry name" value="Ubox_domain"/>
</dbReference>
<dbReference type="STRING" id="135651.G0NI19"/>
<dbReference type="AlphaFoldDB" id="G0NI19"/>
<dbReference type="HOGENOM" id="CLU_003224_2_1_1"/>
<dbReference type="GO" id="GO:0034450">
    <property type="term" value="F:ubiquitin-ubiquitin ligase activity"/>
    <property type="evidence" value="ECO:0007669"/>
    <property type="project" value="InterPro"/>
</dbReference>
<evidence type="ECO:0000256" key="2">
    <source>
        <dbReference type="ARBA" id="ARBA00004123"/>
    </source>
</evidence>
<feature type="region of interest" description="Disordered" evidence="18">
    <location>
        <begin position="1"/>
        <end position="24"/>
    </location>
</feature>